<evidence type="ECO:0000313" key="2">
    <source>
        <dbReference type="Proteomes" id="UP000023541"/>
    </source>
</evidence>
<protein>
    <submittedName>
        <fullName evidence="1">Uncharacterized protein</fullName>
    </submittedName>
</protein>
<dbReference type="OrthoDB" id="1160660at2"/>
<dbReference type="STRING" id="1317122.ATO12_20985"/>
<name>A0A023BRM5_9FLAO</name>
<sequence>MKTIIKFFIGFAIFLVLGAIILGSIANEEDGARQHFRLFNTSEEQKSVTFEMIYEDGKPSDVWAINEIIDPGNSVQKTLLPGTYLVKTWDHEEVLENEFKFAFSLPNPEESNYNNYRFDIAMDKDFRVVDMAAFYEGNSLANTMSKAVGAHQDDILIVETYMGNRPFLIPESYTDRTFIDIYEDMPNRIRYGELIYRLEIVDIDKTTNETIK</sequence>
<keyword evidence="2" id="KW-1185">Reference proteome</keyword>
<evidence type="ECO:0000313" key="1">
    <source>
        <dbReference type="EMBL" id="EZH72614.1"/>
    </source>
</evidence>
<dbReference type="RefSeq" id="WP_034243807.1">
    <property type="nucleotide sequence ID" value="NZ_AQRA01000007.1"/>
</dbReference>
<gene>
    <name evidence="1" type="ORF">ATO12_20985</name>
</gene>
<dbReference type="EMBL" id="AQRA01000007">
    <property type="protein sequence ID" value="EZH72614.1"/>
    <property type="molecule type" value="Genomic_DNA"/>
</dbReference>
<proteinExistence type="predicted"/>
<organism evidence="1 2">
    <name type="scientific">Aquimarina atlantica</name>
    <dbReference type="NCBI Taxonomy" id="1317122"/>
    <lineage>
        <taxon>Bacteria</taxon>
        <taxon>Pseudomonadati</taxon>
        <taxon>Bacteroidota</taxon>
        <taxon>Flavobacteriia</taxon>
        <taxon>Flavobacteriales</taxon>
        <taxon>Flavobacteriaceae</taxon>
        <taxon>Aquimarina</taxon>
    </lineage>
</organism>
<dbReference type="AlphaFoldDB" id="A0A023BRM5"/>
<comment type="caution">
    <text evidence="1">The sequence shown here is derived from an EMBL/GenBank/DDBJ whole genome shotgun (WGS) entry which is preliminary data.</text>
</comment>
<reference evidence="1 2" key="1">
    <citation type="submission" date="2014-04" db="EMBL/GenBank/DDBJ databases">
        <title>Aquimarina sp. 22II-S11-z7 Genome Sequencing.</title>
        <authorList>
            <person name="Lai Q."/>
        </authorList>
    </citation>
    <scope>NUCLEOTIDE SEQUENCE [LARGE SCALE GENOMIC DNA]</scope>
    <source>
        <strain evidence="1 2">22II-S11-z7</strain>
    </source>
</reference>
<dbReference type="Proteomes" id="UP000023541">
    <property type="component" value="Unassembled WGS sequence"/>
</dbReference>
<dbReference type="eggNOG" id="ENOG5032QPU">
    <property type="taxonomic scope" value="Bacteria"/>
</dbReference>
<accession>A0A023BRM5</accession>